<proteinExistence type="predicted"/>
<protein>
    <recommendedName>
        <fullName evidence="1">F-box domain-containing protein</fullName>
    </recommendedName>
</protein>
<dbReference type="SUPFAM" id="SSF81383">
    <property type="entry name" value="F-box domain"/>
    <property type="match status" value="1"/>
</dbReference>
<dbReference type="PROSITE" id="PS50181">
    <property type="entry name" value="FBOX"/>
    <property type="match status" value="1"/>
</dbReference>
<dbReference type="Proteomes" id="UP000595140">
    <property type="component" value="Unassembled WGS sequence"/>
</dbReference>
<gene>
    <name evidence="2" type="ORF">CCAM_LOCUS3347</name>
</gene>
<feature type="domain" description="F-box" evidence="1">
    <location>
        <begin position="7"/>
        <end position="54"/>
    </location>
</feature>
<dbReference type="Pfam" id="PF00646">
    <property type="entry name" value="F-box"/>
    <property type="match status" value="1"/>
</dbReference>
<evidence type="ECO:0000259" key="1">
    <source>
        <dbReference type="PROSITE" id="PS50181"/>
    </source>
</evidence>
<organism evidence="2 3">
    <name type="scientific">Cuscuta campestris</name>
    <dbReference type="NCBI Taxonomy" id="132261"/>
    <lineage>
        <taxon>Eukaryota</taxon>
        <taxon>Viridiplantae</taxon>
        <taxon>Streptophyta</taxon>
        <taxon>Embryophyta</taxon>
        <taxon>Tracheophyta</taxon>
        <taxon>Spermatophyta</taxon>
        <taxon>Magnoliopsida</taxon>
        <taxon>eudicotyledons</taxon>
        <taxon>Gunneridae</taxon>
        <taxon>Pentapetalae</taxon>
        <taxon>asterids</taxon>
        <taxon>lamiids</taxon>
        <taxon>Solanales</taxon>
        <taxon>Convolvulaceae</taxon>
        <taxon>Cuscuteae</taxon>
        <taxon>Cuscuta</taxon>
        <taxon>Cuscuta subgen. Grammica</taxon>
        <taxon>Cuscuta sect. Cleistogrammica</taxon>
    </lineage>
</organism>
<dbReference type="InterPro" id="IPR050796">
    <property type="entry name" value="SCF_F-box_component"/>
</dbReference>
<dbReference type="SUPFAM" id="SSF50965">
    <property type="entry name" value="Galactose oxidase, central domain"/>
    <property type="match status" value="1"/>
</dbReference>
<evidence type="ECO:0000313" key="3">
    <source>
        <dbReference type="Proteomes" id="UP000595140"/>
    </source>
</evidence>
<dbReference type="NCBIfam" id="TIGR01640">
    <property type="entry name" value="F_box_assoc_1"/>
    <property type="match status" value="1"/>
</dbReference>
<dbReference type="AlphaFoldDB" id="A0A484K6L1"/>
<dbReference type="CDD" id="cd22157">
    <property type="entry name" value="F-box_AtFBW1-like"/>
    <property type="match status" value="1"/>
</dbReference>
<dbReference type="InterPro" id="IPR017451">
    <property type="entry name" value="F-box-assoc_interact_dom"/>
</dbReference>
<dbReference type="InterPro" id="IPR011043">
    <property type="entry name" value="Gal_Oxase/kelch_b-propeller"/>
</dbReference>
<dbReference type="InterPro" id="IPR036047">
    <property type="entry name" value="F-box-like_dom_sf"/>
</dbReference>
<dbReference type="PANTHER" id="PTHR31672">
    <property type="entry name" value="BNACNNG10540D PROTEIN"/>
    <property type="match status" value="1"/>
</dbReference>
<dbReference type="InterPro" id="IPR013187">
    <property type="entry name" value="F-box-assoc_dom_typ3"/>
</dbReference>
<evidence type="ECO:0000313" key="2">
    <source>
        <dbReference type="EMBL" id="VFQ61571.1"/>
    </source>
</evidence>
<dbReference type="Pfam" id="PF08268">
    <property type="entry name" value="FBA_3"/>
    <property type="match status" value="1"/>
</dbReference>
<dbReference type="Gene3D" id="1.20.1280.50">
    <property type="match status" value="1"/>
</dbReference>
<sequence>MKLVKMDAPTQYLPEEIIRSILSRLPAKSLLRFQCVSKQWKTTIKTPSFIADHLRHQSPCPLIPGKDGLHLLDCEMQVPKLLVLLSEIELESASIVGSCNGLLCLETVMDPPAFLLWNPVIRELRWTPRANGAGKGMIKAGFGFSPIINDYKIVVVCIERFPLWVAHVEVYSLTSGSWKVVVVEHEILKGICLKSSSVSANGVVVWHGAKGNADMIVLLDIALESFTLIPWPTISQPNCSYRLVVYENKLAMLIKHRSFECLDLWVMDEAGSDSERWSWTKKYNIPFPSDAYPLMIWKNEIVCYVIEAADFVKFRIALFNVTTSELKMTVMRGFECDEPKLTLISACSIIPANELMKPVAFVEFKQESEVKKKNRRKGRNEGVAIGTYTGGSIPFSEQLTRLAEKSEAPITVVDAFKHTKTKKHDGTTWIDLENAQLEADFVQLKQMAEESGLKVTDQEIWFEVVGGFDQKNRIKGVGDLADQMKPLKPRYQGRRKSTSDISEIERLRAENEVMKARLDKIEFTVAEQIQRMCGGNLPTPRDPDDGIEVDFGSDICLYGVPFPYLNEMESIYGKDYATGKSAEGFVEAVENLEKEPTVPLSLESSDEDVAANGSSTPLMLLKRRRKSLDTAKGSRTSEFTKFENFADNMNVHLSAVANAMKRAEFTMLTLRMP</sequence>
<dbReference type="EMBL" id="OOIL02000182">
    <property type="protein sequence ID" value="VFQ61571.1"/>
    <property type="molecule type" value="Genomic_DNA"/>
</dbReference>
<dbReference type="PANTHER" id="PTHR31672:SF13">
    <property type="entry name" value="F-BOX PROTEIN CPR30-LIKE"/>
    <property type="match status" value="1"/>
</dbReference>
<dbReference type="InterPro" id="IPR001810">
    <property type="entry name" value="F-box_dom"/>
</dbReference>
<accession>A0A484K6L1</accession>
<name>A0A484K6L1_9ASTE</name>
<reference evidence="2 3" key="1">
    <citation type="submission" date="2018-04" db="EMBL/GenBank/DDBJ databases">
        <authorList>
            <person name="Vogel A."/>
        </authorList>
    </citation>
    <scope>NUCLEOTIDE SEQUENCE [LARGE SCALE GENOMIC DNA]</scope>
</reference>
<dbReference type="OrthoDB" id="1867629at2759"/>
<dbReference type="SMART" id="SM00256">
    <property type="entry name" value="FBOX"/>
    <property type="match status" value="1"/>
</dbReference>
<keyword evidence="3" id="KW-1185">Reference proteome</keyword>